<dbReference type="EnsemblMetazoa" id="AEPI000184-RA">
    <property type="protein sequence ID" value="AEPI000184-PA"/>
    <property type="gene ID" value="AEPI000184"/>
</dbReference>
<dbReference type="InterPro" id="IPR027417">
    <property type="entry name" value="P-loop_NTPase"/>
</dbReference>
<evidence type="ECO:0000256" key="8">
    <source>
        <dbReference type="ARBA" id="ARBA00023017"/>
    </source>
</evidence>
<evidence type="ECO:0000256" key="11">
    <source>
        <dbReference type="RuleBase" id="RU366047"/>
    </source>
</evidence>
<organism evidence="13 14">
    <name type="scientific">Anopheles epiroticus</name>
    <dbReference type="NCBI Taxonomy" id="199890"/>
    <lineage>
        <taxon>Eukaryota</taxon>
        <taxon>Metazoa</taxon>
        <taxon>Ecdysozoa</taxon>
        <taxon>Arthropoda</taxon>
        <taxon>Hexapoda</taxon>
        <taxon>Insecta</taxon>
        <taxon>Pterygota</taxon>
        <taxon>Neoptera</taxon>
        <taxon>Endopterygota</taxon>
        <taxon>Diptera</taxon>
        <taxon>Nematocera</taxon>
        <taxon>Culicoidea</taxon>
        <taxon>Culicidae</taxon>
        <taxon>Anophelinae</taxon>
        <taxon>Anopheles</taxon>
    </lineage>
</organism>
<keyword evidence="7 11" id="KW-0067">ATP-binding</keyword>
<evidence type="ECO:0000256" key="4">
    <source>
        <dbReference type="ARBA" id="ARBA00022490"/>
    </source>
</evidence>
<comment type="function">
    <text evidence="11">Acts as one of several non-catalytic accessory components of the cytoplasmic dynein 1 complex that are thought to be involved in linking dynein to cargos and to adapter proteins that regulate dynein function. Cytoplasmic dynein 1 acts as a motor for the intracellular retrograde motility of vesicles and organelles along microtubules. May play a role in binding dynein to membranous organelles or chromosomes.</text>
</comment>
<keyword evidence="4 11" id="KW-0963">Cytoplasm</keyword>
<dbReference type="GO" id="GO:0005874">
    <property type="term" value="C:microtubule"/>
    <property type="evidence" value="ECO:0007669"/>
    <property type="project" value="UniProtKB-KW"/>
</dbReference>
<accession>A0A182NZV3</accession>
<dbReference type="PANTHER" id="PTHR12688:SF0">
    <property type="entry name" value="DYNEIN LIGHT INTERMEDIATE CHAIN"/>
    <property type="match status" value="1"/>
</dbReference>
<comment type="subcellular location">
    <subcellularLocation>
        <location evidence="1 11">Cytoplasm</location>
        <location evidence="1 11">Cytoskeleton</location>
    </subcellularLocation>
</comment>
<dbReference type="InterPro" id="IPR022780">
    <property type="entry name" value="Dynein_light_int_chain"/>
</dbReference>
<evidence type="ECO:0000256" key="3">
    <source>
        <dbReference type="ARBA" id="ARBA00022448"/>
    </source>
</evidence>
<dbReference type="SUPFAM" id="SSF52540">
    <property type="entry name" value="P-loop containing nucleoside triphosphate hydrolases"/>
    <property type="match status" value="1"/>
</dbReference>
<evidence type="ECO:0000256" key="6">
    <source>
        <dbReference type="ARBA" id="ARBA00022741"/>
    </source>
</evidence>
<evidence type="ECO:0000256" key="12">
    <source>
        <dbReference type="SAM" id="MobiDB-lite"/>
    </source>
</evidence>
<keyword evidence="3 11" id="KW-0813">Transport</keyword>
<evidence type="ECO:0000256" key="2">
    <source>
        <dbReference type="ARBA" id="ARBA00006831"/>
    </source>
</evidence>
<feature type="compositionally biased region" description="Polar residues" evidence="12">
    <location>
        <begin position="18"/>
        <end position="30"/>
    </location>
</feature>
<dbReference type="STRING" id="199890.A0A182NZV3"/>
<dbReference type="GO" id="GO:0045504">
    <property type="term" value="F:dynein heavy chain binding"/>
    <property type="evidence" value="ECO:0007669"/>
    <property type="project" value="TreeGrafter"/>
</dbReference>
<evidence type="ECO:0000256" key="9">
    <source>
        <dbReference type="ARBA" id="ARBA00023175"/>
    </source>
</evidence>
<dbReference type="GO" id="GO:0005524">
    <property type="term" value="F:ATP binding"/>
    <property type="evidence" value="ECO:0007669"/>
    <property type="project" value="UniProtKB-KW"/>
</dbReference>
<dbReference type="AlphaFoldDB" id="A0A182NZV3"/>
<comment type="similarity">
    <text evidence="2 11">Belongs to the dynein light intermediate chain family.</text>
</comment>
<keyword evidence="10 11" id="KW-0206">Cytoskeleton</keyword>
<evidence type="ECO:0000256" key="10">
    <source>
        <dbReference type="ARBA" id="ARBA00023212"/>
    </source>
</evidence>
<dbReference type="InterPro" id="IPR008467">
    <property type="entry name" value="Dynein1_light_intermed_chain"/>
</dbReference>
<keyword evidence="14" id="KW-1185">Reference proteome</keyword>
<keyword evidence="8 11" id="KW-0243">Dynein</keyword>
<dbReference type="PANTHER" id="PTHR12688">
    <property type="entry name" value="DYNEIN LIGHT INTERMEDIATE CHAIN"/>
    <property type="match status" value="1"/>
</dbReference>
<evidence type="ECO:0000256" key="1">
    <source>
        <dbReference type="ARBA" id="ARBA00004245"/>
    </source>
</evidence>
<keyword evidence="6 11" id="KW-0547">Nucleotide-binding</keyword>
<protein>
    <recommendedName>
        <fullName evidence="11">Dynein light intermediate chain</fullName>
    </recommendedName>
</protein>
<dbReference type="GO" id="GO:0005813">
    <property type="term" value="C:centrosome"/>
    <property type="evidence" value="ECO:0007669"/>
    <property type="project" value="TreeGrafter"/>
</dbReference>
<keyword evidence="5 11" id="KW-0493">Microtubule</keyword>
<proteinExistence type="inferred from homology"/>
<evidence type="ECO:0000256" key="7">
    <source>
        <dbReference type="ARBA" id="ARBA00022840"/>
    </source>
</evidence>
<reference evidence="14" key="1">
    <citation type="submission" date="2013-03" db="EMBL/GenBank/DDBJ databases">
        <title>The Genome Sequence of Anopheles epiroticus epiroticus2.</title>
        <authorList>
            <consortium name="The Broad Institute Genomics Platform"/>
            <person name="Neafsey D.E."/>
            <person name="Howell P."/>
            <person name="Walker B."/>
            <person name="Young S.K."/>
            <person name="Zeng Q."/>
            <person name="Gargeya S."/>
            <person name="Fitzgerald M."/>
            <person name="Haas B."/>
            <person name="Abouelleil A."/>
            <person name="Allen A.W."/>
            <person name="Alvarado L."/>
            <person name="Arachchi H.M."/>
            <person name="Berlin A.M."/>
            <person name="Chapman S.B."/>
            <person name="Gainer-Dewar J."/>
            <person name="Goldberg J."/>
            <person name="Griggs A."/>
            <person name="Gujja S."/>
            <person name="Hansen M."/>
            <person name="Howarth C."/>
            <person name="Imamovic A."/>
            <person name="Ireland A."/>
            <person name="Larimer J."/>
            <person name="McCowan C."/>
            <person name="Murphy C."/>
            <person name="Pearson M."/>
            <person name="Poon T.W."/>
            <person name="Priest M."/>
            <person name="Roberts A."/>
            <person name="Saif S."/>
            <person name="Shea T."/>
            <person name="Sisk P."/>
            <person name="Sykes S."/>
            <person name="Wortman J."/>
            <person name="Nusbaum C."/>
            <person name="Birren B."/>
        </authorList>
    </citation>
    <scope>NUCLEOTIDE SEQUENCE [LARGE SCALE GENOMIC DNA]</scope>
    <source>
        <strain evidence="14">Epiroticus2</strain>
    </source>
</reference>
<dbReference type="Proteomes" id="UP000075885">
    <property type="component" value="Unassembled WGS sequence"/>
</dbReference>
<keyword evidence="9 11" id="KW-0505">Motor protein</keyword>
<feature type="region of interest" description="Disordered" evidence="12">
    <location>
        <begin position="11"/>
        <end position="30"/>
    </location>
</feature>
<evidence type="ECO:0000256" key="5">
    <source>
        <dbReference type="ARBA" id="ARBA00022701"/>
    </source>
</evidence>
<dbReference type="GO" id="GO:0000226">
    <property type="term" value="P:microtubule cytoskeleton organization"/>
    <property type="evidence" value="ECO:0007669"/>
    <property type="project" value="TreeGrafter"/>
</dbReference>
<reference evidence="13" key="2">
    <citation type="submission" date="2020-05" db="UniProtKB">
        <authorList>
            <consortium name="EnsemblMetazoa"/>
        </authorList>
    </citation>
    <scope>IDENTIFICATION</scope>
    <source>
        <strain evidence="13">Epiroticus2</strain>
    </source>
</reference>
<dbReference type="VEuPathDB" id="VectorBase:AEPI000184"/>
<dbReference type="GO" id="GO:0007018">
    <property type="term" value="P:microtubule-based movement"/>
    <property type="evidence" value="ECO:0007669"/>
    <property type="project" value="InterPro"/>
</dbReference>
<evidence type="ECO:0000313" key="14">
    <source>
        <dbReference type="Proteomes" id="UP000075885"/>
    </source>
</evidence>
<dbReference type="Pfam" id="PF05783">
    <property type="entry name" value="DLIC"/>
    <property type="match status" value="1"/>
</dbReference>
<dbReference type="GO" id="GO:0005868">
    <property type="term" value="C:cytoplasmic dynein complex"/>
    <property type="evidence" value="ECO:0007669"/>
    <property type="project" value="UniProtKB-UniRule"/>
</dbReference>
<comment type="subunit">
    <text evidence="11">Homodimer. The cytoplasmic dynein 1 complex consists of two catalytic heavy chains (HCs) and a number of non-catalytic subunits presented by intermediate chains (ICs).</text>
</comment>
<evidence type="ECO:0000313" key="13">
    <source>
        <dbReference type="EnsemblMetazoa" id="AEPI000184-PA"/>
    </source>
</evidence>
<name>A0A182NZV3_9DIPT</name>
<sequence length="413" mass="47194">MAGAEEIIIMPNDDYRSSEGTPADTSSTPSVQANDAIAMKNFWTTILGEIQTRSNSQPPRDKSVLVLGDSASGKSTLVAKLKGTKYPRKCLGLQYDYIVVRDKSWDDSAKLNVWTLDSDPGHAGLLRFALNDQSFPHTLVMLTLSMTEPWNWMEQMEQWMKVLNNHIAGLGIAREVKERGKTRIQLMWQCYSETDGNHHQNNLIPEMNNERYKLPLPEGVLATNLGIEMIVVVTKSDRMEVLEKDLCYREEHFDFMQQWIRRACLRYGASLFYCSAMKGTNCDLLHQYLLHRMYGFPCATHASVIDRDAVFIPAGWDSVQKISILYENLHSWHQDYRLSDVIQPPYGSKVSLARQEDFEIIDEYGVFHSRLKNKRKDHGRRTLGGSANDLVIIVRNICNWPPATFPQPMIECG</sequence>
<dbReference type="Gene3D" id="3.40.50.300">
    <property type="entry name" value="P-loop containing nucleotide triphosphate hydrolases"/>
    <property type="match status" value="1"/>
</dbReference>